<organism evidence="5 6">
    <name type="scientific">Blautia ammoniilytica</name>
    <dbReference type="NCBI Taxonomy" id="2981782"/>
    <lineage>
        <taxon>Bacteria</taxon>
        <taxon>Bacillati</taxon>
        <taxon>Bacillota</taxon>
        <taxon>Clostridia</taxon>
        <taxon>Lachnospirales</taxon>
        <taxon>Lachnospiraceae</taxon>
        <taxon>Blautia</taxon>
    </lineage>
</organism>
<evidence type="ECO:0000256" key="1">
    <source>
        <dbReference type="ARBA" id="ARBA00023015"/>
    </source>
</evidence>
<dbReference type="RefSeq" id="WP_158422567.1">
    <property type="nucleotide sequence ID" value="NZ_JAOQJL010000039.1"/>
</dbReference>
<dbReference type="PANTHER" id="PTHR30146">
    <property type="entry name" value="LACI-RELATED TRANSCRIPTIONAL REPRESSOR"/>
    <property type="match status" value="1"/>
</dbReference>
<dbReference type="Pfam" id="PF00532">
    <property type="entry name" value="Peripla_BP_1"/>
    <property type="match status" value="1"/>
</dbReference>
<dbReference type="SUPFAM" id="SSF47413">
    <property type="entry name" value="lambda repressor-like DNA-binding domains"/>
    <property type="match status" value="1"/>
</dbReference>
<dbReference type="SUPFAM" id="SSF53822">
    <property type="entry name" value="Periplasmic binding protein-like I"/>
    <property type="match status" value="1"/>
</dbReference>
<dbReference type="CDD" id="cd01392">
    <property type="entry name" value="HTH_LacI"/>
    <property type="match status" value="1"/>
</dbReference>
<dbReference type="InterPro" id="IPR000843">
    <property type="entry name" value="HTH_LacI"/>
</dbReference>
<keyword evidence="6" id="KW-1185">Reference proteome</keyword>
<evidence type="ECO:0000313" key="5">
    <source>
        <dbReference type="EMBL" id="MCU6766776.1"/>
    </source>
</evidence>
<dbReference type="PANTHER" id="PTHR30146:SF109">
    <property type="entry name" value="HTH-TYPE TRANSCRIPTIONAL REGULATOR GALS"/>
    <property type="match status" value="1"/>
</dbReference>
<evidence type="ECO:0000259" key="4">
    <source>
        <dbReference type="PROSITE" id="PS50932"/>
    </source>
</evidence>
<name>A0ABT2TX13_9FIRM</name>
<dbReference type="Proteomes" id="UP001652409">
    <property type="component" value="Unassembled WGS sequence"/>
</dbReference>
<sequence>MAKKKATSSDVAARAGVSQATVSMVLNKKYNVSFSRDTVEKVEKAARELGYQLPSHKNKKADKKEKLIVVFCPTLTSPYYVLLLQGIESVANEQGYGVFICNTQRDAAFEEKYLRMMADIRPQGIIYACNPHPDFQKQVEDMAKEIPLVIISNKERTTTVDAINQDNTVVGRLMARHLLDLGHRDVAFITPPLTKRQWQRSKRIEGFVKEYENAGLSGHVIIKVADESMDRQLPRMDTEYSMGYELTMELLSENRQFTAIAGQNDMMAIGALDALQEARLHVPRDVSVIGCDNIFYSGIRRIALTTIEHFVALKGRDACDIIIRKIGTKDSFFSDIQPTSLYNIEYSPRVIARKTTGYAKVEKKIKKQKTNKNK</sequence>
<keyword evidence="2" id="KW-0238">DNA-binding</keyword>
<protein>
    <submittedName>
        <fullName evidence="5">LacI family transcriptional regulator</fullName>
    </submittedName>
</protein>
<dbReference type="CDD" id="cd06267">
    <property type="entry name" value="PBP1_LacI_sugar_binding-like"/>
    <property type="match status" value="1"/>
</dbReference>
<dbReference type="Pfam" id="PF00356">
    <property type="entry name" value="LacI"/>
    <property type="match status" value="1"/>
</dbReference>
<reference evidence="5 6" key="1">
    <citation type="journal article" date="2021" name="ISME Commun">
        <title>Automated analysis of genomic sequences facilitates high-throughput and comprehensive description of bacteria.</title>
        <authorList>
            <person name="Hitch T.C.A."/>
        </authorList>
    </citation>
    <scope>NUCLEOTIDE SEQUENCE [LARGE SCALE GENOMIC DNA]</scope>
    <source>
        <strain evidence="5 6">Sanger_23</strain>
    </source>
</reference>
<keyword evidence="1" id="KW-0805">Transcription regulation</keyword>
<proteinExistence type="predicted"/>
<dbReference type="InterPro" id="IPR001761">
    <property type="entry name" value="Peripla_BP/Lac1_sug-bd_dom"/>
</dbReference>
<evidence type="ECO:0000256" key="2">
    <source>
        <dbReference type="ARBA" id="ARBA00023125"/>
    </source>
</evidence>
<dbReference type="PROSITE" id="PS50932">
    <property type="entry name" value="HTH_LACI_2"/>
    <property type="match status" value="1"/>
</dbReference>
<gene>
    <name evidence="5" type="ORF">OCV61_15435</name>
</gene>
<evidence type="ECO:0000313" key="6">
    <source>
        <dbReference type="Proteomes" id="UP001652409"/>
    </source>
</evidence>
<dbReference type="SMART" id="SM00354">
    <property type="entry name" value="HTH_LACI"/>
    <property type="match status" value="1"/>
</dbReference>
<accession>A0ABT2TX13</accession>
<dbReference type="InterPro" id="IPR010982">
    <property type="entry name" value="Lambda_DNA-bd_dom_sf"/>
</dbReference>
<keyword evidence="3" id="KW-0804">Transcription</keyword>
<dbReference type="EMBL" id="JAOQJL010000039">
    <property type="protein sequence ID" value="MCU6766776.1"/>
    <property type="molecule type" value="Genomic_DNA"/>
</dbReference>
<dbReference type="Gene3D" id="3.40.50.2300">
    <property type="match status" value="2"/>
</dbReference>
<feature type="domain" description="HTH lacI-type" evidence="4">
    <location>
        <begin position="6"/>
        <end position="61"/>
    </location>
</feature>
<evidence type="ECO:0000256" key="3">
    <source>
        <dbReference type="ARBA" id="ARBA00023163"/>
    </source>
</evidence>
<dbReference type="InterPro" id="IPR028082">
    <property type="entry name" value="Peripla_BP_I"/>
</dbReference>
<comment type="caution">
    <text evidence="5">The sequence shown here is derived from an EMBL/GenBank/DDBJ whole genome shotgun (WGS) entry which is preliminary data.</text>
</comment>
<dbReference type="Gene3D" id="1.10.260.40">
    <property type="entry name" value="lambda repressor-like DNA-binding domains"/>
    <property type="match status" value="1"/>
</dbReference>